<protein>
    <submittedName>
        <fullName evidence="1">Uncharacterized protein</fullName>
    </submittedName>
</protein>
<dbReference type="RefSeq" id="WP_138327834.1">
    <property type="nucleotide sequence ID" value="NZ_VCDI01000010.1"/>
</dbReference>
<dbReference type="AlphaFoldDB" id="A0A5R9J208"/>
<evidence type="ECO:0000313" key="1">
    <source>
        <dbReference type="EMBL" id="TLU70893.1"/>
    </source>
</evidence>
<sequence length="118" mass="13013">MSNLARLGLQPDPDANDPDARLFQLLEQAARCQSAWEDCRSHSAASDFVTTERAIARAPAVSLLALIDKAEHALAGWRDDSDSKHDRIYAAQAAALAQAVDILRLFTEQDIAERRARE</sequence>
<organism evidence="1 2">
    <name type="scientific">Lichenicoccus roseus</name>
    <dbReference type="NCBI Taxonomy" id="2683649"/>
    <lineage>
        <taxon>Bacteria</taxon>
        <taxon>Pseudomonadati</taxon>
        <taxon>Pseudomonadota</taxon>
        <taxon>Alphaproteobacteria</taxon>
        <taxon>Acetobacterales</taxon>
        <taxon>Acetobacteraceae</taxon>
        <taxon>Lichenicoccus</taxon>
    </lineage>
</organism>
<name>A0A5R9J208_9PROT</name>
<dbReference type="EMBL" id="VCDI01000010">
    <property type="protein sequence ID" value="TLU70893.1"/>
    <property type="molecule type" value="Genomic_DNA"/>
</dbReference>
<reference evidence="1 2" key="1">
    <citation type="submission" date="2019-05" db="EMBL/GenBank/DDBJ databases">
        <authorList>
            <person name="Pankratov T."/>
            <person name="Grouzdev D."/>
        </authorList>
    </citation>
    <scope>NUCLEOTIDE SEQUENCE [LARGE SCALE GENOMIC DNA]</scope>
    <source>
        <strain evidence="1 2">KEBCLARHB70R</strain>
    </source>
</reference>
<proteinExistence type="predicted"/>
<keyword evidence="2" id="KW-1185">Reference proteome</keyword>
<accession>A0A5R9J208</accession>
<comment type="caution">
    <text evidence="1">The sequence shown here is derived from an EMBL/GenBank/DDBJ whole genome shotgun (WGS) entry which is preliminary data.</text>
</comment>
<dbReference type="Proteomes" id="UP000305654">
    <property type="component" value="Unassembled WGS sequence"/>
</dbReference>
<gene>
    <name evidence="1" type="ORF">FE263_20140</name>
</gene>
<evidence type="ECO:0000313" key="2">
    <source>
        <dbReference type="Proteomes" id="UP000305654"/>
    </source>
</evidence>